<dbReference type="SUPFAM" id="SSF101322">
    <property type="entry name" value="YcfC-like"/>
    <property type="match status" value="1"/>
</dbReference>
<dbReference type="Gene3D" id="1.10.3890.10">
    <property type="entry name" value="HflD-like"/>
    <property type="match status" value="1"/>
</dbReference>
<gene>
    <name evidence="4 5" type="primary">hflD</name>
    <name evidence="5" type="ORF">EYC82_03935</name>
</gene>
<dbReference type="NCBIfam" id="NF001246">
    <property type="entry name" value="PRK00218.1-2"/>
    <property type="match status" value="1"/>
</dbReference>
<name>A0ABT3T2V2_9GAMM</name>
<reference evidence="5" key="1">
    <citation type="submission" date="2019-02" db="EMBL/GenBank/DDBJ databases">
        <authorList>
            <person name="Li S.-H."/>
        </authorList>
    </citation>
    <scope>NUCLEOTIDE SEQUENCE</scope>
    <source>
        <strain evidence="5">IMCC11814</strain>
    </source>
</reference>
<sequence length="214" mass="24051">MDKNVLSQLQQQAVALAGVAQAARLVDQISKTGSYPPDFVEASVHSLFVFEPDSAEDLYNGISGVKLGLHNLCSLLADKHATENQNLTRYVFSLLYLERKFSANQEMMSVVRARLEHTSFRAEHFSSHVNELCQSVSGIYQDTLSKQRFRIKVTGSPQHLQDDRNADIIRALLLSGIRAAFLWRQLGGRRWSLLLRRRKLLQASQSLSRGLGVV</sequence>
<dbReference type="PANTHER" id="PTHR38100">
    <property type="entry name" value="HIGH FREQUENCY LYSOGENIZATION PROTEIN HFLD"/>
    <property type="match status" value="1"/>
</dbReference>
<evidence type="ECO:0000313" key="5">
    <source>
        <dbReference type="EMBL" id="MCX2976500.1"/>
    </source>
</evidence>
<comment type="similarity">
    <text evidence="4">Belongs to the HflD family.</text>
</comment>
<evidence type="ECO:0000256" key="4">
    <source>
        <dbReference type="HAMAP-Rule" id="MF_00695"/>
    </source>
</evidence>
<evidence type="ECO:0000313" key="6">
    <source>
        <dbReference type="Proteomes" id="UP001143304"/>
    </source>
</evidence>
<keyword evidence="1 4" id="KW-1003">Cell membrane</keyword>
<dbReference type="HAMAP" id="MF_00695">
    <property type="entry name" value="HflD_protein"/>
    <property type="match status" value="1"/>
</dbReference>
<evidence type="ECO:0000256" key="1">
    <source>
        <dbReference type="ARBA" id="ARBA00022475"/>
    </source>
</evidence>
<dbReference type="Pfam" id="PF04356">
    <property type="entry name" value="DUF489"/>
    <property type="match status" value="1"/>
</dbReference>
<dbReference type="RefSeq" id="WP_279248247.1">
    <property type="nucleotide sequence ID" value="NZ_SHNO01000001.1"/>
</dbReference>
<dbReference type="InterPro" id="IPR007451">
    <property type="entry name" value="HflD"/>
</dbReference>
<evidence type="ECO:0000256" key="3">
    <source>
        <dbReference type="ARBA" id="ARBA00023136"/>
    </source>
</evidence>
<evidence type="ECO:0000256" key="2">
    <source>
        <dbReference type="ARBA" id="ARBA00022490"/>
    </source>
</evidence>
<organism evidence="5 6">
    <name type="scientific">Candidatus Marimicrobium litorale</name>
    <dbReference type="NCBI Taxonomy" id="2518991"/>
    <lineage>
        <taxon>Bacteria</taxon>
        <taxon>Pseudomonadati</taxon>
        <taxon>Pseudomonadota</taxon>
        <taxon>Gammaproteobacteria</taxon>
        <taxon>Cellvibrionales</taxon>
        <taxon>Halieaceae</taxon>
        <taxon>Marimicrobium</taxon>
    </lineage>
</organism>
<comment type="caution">
    <text evidence="5">The sequence shown here is derived from an EMBL/GenBank/DDBJ whole genome shotgun (WGS) entry which is preliminary data.</text>
</comment>
<keyword evidence="2 4" id="KW-0963">Cytoplasm</keyword>
<proteinExistence type="inferred from homology"/>
<protein>
    <recommendedName>
        <fullName evidence="4">High frequency lysogenization protein HflD homolog</fullName>
    </recommendedName>
</protein>
<keyword evidence="3 4" id="KW-0472">Membrane</keyword>
<keyword evidence="6" id="KW-1185">Reference proteome</keyword>
<dbReference type="PANTHER" id="PTHR38100:SF1">
    <property type="entry name" value="HIGH FREQUENCY LYSOGENIZATION PROTEIN HFLD"/>
    <property type="match status" value="1"/>
</dbReference>
<comment type="subcellular location">
    <subcellularLocation>
        <location evidence="4">Cytoplasm</location>
    </subcellularLocation>
    <subcellularLocation>
        <location evidence="4">Cell membrane</location>
        <topology evidence="4">Peripheral membrane protein</topology>
        <orientation evidence="4">Cytoplasmic side</orientation>
    </subcellularLocation>
</comment>
<dbReference type="Proteomes" id="UP001143304">
    <property type="component" value="Unassembled WGS sequence"/>
</dbReference>
<dbReference type="EMBL" id="SHNO01000001">
    <property type="protein sequence ID" value="MCX2976500.1"/>
    <property type="molecule type" value="Genomic_DNA"/>
</dbReference>
<dbReference type="InterPro" id="IPR035932">
    <property type="entry name" value="HflD-like_sf"/>
</dbReference>
<accession>A0ABT3T2V2</accession>